<protein>
    <recommendedName>
        <fullName evidence="3">Lipoprotein</fullName>
    </recommendedName>
</protein>
<reference evidence="1 2" key="1">
    <citation type="submission" date="2018-08" db="EMBL/GenBank/DDBJ databases">
        <title>The reduced genetic potential of extracellular carbohydrate catabolism in Euzebyella marina RN62, a Flavobacteriia bacterium isolated from the hadal water.</title>
        <authorList>
            <person name="Xue C."/>
        </authorList>
    </citation>
    <scope>NUCLEOTIDE SEQUENCE [LARGE SCALE GENOMIC DNA]</scope>
    <source>
        <strain evidence="1 2">RN62</strain>
    </source>
</reference>
<evidence type="ECO:0008006" key="3">
    <source>
        <dbReference type="Google" id="ProtNLM"/>
    </source>
</evidence>
<accession>A0A3G2L1E8</accession>
<proteinExistence type="predicted"/>
<sequence>MTRTIIAITAFFLFSSCVPVRIAPSIQDYKVMKGRRFKKGLSKRYFFIFEDPKEANQFYNYVNTKFELQHQNVYDDIPFKVDGEQFFFAFYEVNIPNKTLNFGPAIFNSVVSSALNYDDEHEFISGNHVTRNENWYVALEVYSDLEKDCLNPNSLSKEYVLTYLRYLKKEYLTTHNYNETLFKN</sequence>
<gene>
    <name evidence="1" type="ORF">D1013_01070</name>
</gene>
<dbReference type="OrthoDB" id="1164799at2"/>
<dbReference type="KEGG" id="emar:D1013_01070"/>
<dbReference type="AlphaFoldDB" id="A0A3G2L1E8"/>
<dbReference type="EMBL" id="CP032050">
    <property type="protein sequence ID" value="AYN66069.1"/>
    <property type="molecule type" value="Genomic_DNA"/>
</dbReference>
<keyword evidence="2" id="KW-1185">Reference proteome</keyword>
<dbReference type="PROSITE" id="PS51257">
    <property type="entry name" value="PROKAR_LIPOPROTEIN"/>
    <property type="match status" value="1"/>
</dbReference>
<organism evidence="1 2">
    <name type="scientific">Euzebyella marina</name>
    <dbReference type="NCBI Taxonomy" id="1761453"/>
    <lineage>
        <taxon>Bacteria</taxon>
        <taxon>Pseudomonadati</taxon>
        <taxon>Bacteroidota</taxon>
        <taxon>Flavobacteriia</taxon>
        <taxon>Flavobacteriales</taxon>
        <taxon>Flavobacteriaceae</taxon>
        <taxon>Euzebyella</taxon>
    </lineage>
</organism>
<dbReference type="RefSeq" id="WP_121847122.1">
    <property type="nucleotide sequence ID" value="NZ_CP032050.1"/>
</dbReference>
<evidence type="ECO:0000313" key="1">
    <source>
        <dbReference type="EMBL" id="AYN66069.1"/>
    </source>
</evidence>
<dbReference type="Proteomes" id="UP000276309">
    <property type="component" value="Chromosome"/>
</dbReference>
<evidence type="ECO:0000313" key="2">
    <source>
        <dbReference type="Proteomes" id="UP000276309"/>
    </source>
</evidence>
<name>A0A3G2L1E8_9FLAO</name>